<dbReference type="InterPro" id="IPR010730">
    <property type="entry name" value="HET"/>
</dbReference>
<dbReference type="PANTHER" id="PTHR33112">
    <property type="entry name" value="DOMAIN PROTEIN, PUTATIVE-RELATED"/>
    <property type="match status" value="1"/>
</dbReference>
<comment type="caution">
    <text evidence="2">The sequence shown here is derived from an EMBL/GenBank/DDBJ whole genome shotgun (WGS) entry which is preliminary data.</text>
</comment>
<protein>
    <submittedName>
        <fullName evidence="2">HET-domain-containing</fullName>
    </submittedName>
</protein>
<gene>
    <name evidence="2" type="ORF">FALBO_7471</name>
</gene>
<dbReference type="OrthoDB" id="5125733at2759"/>
<evidence type="ECO:0000313" key="3">
    <source>
        <dbReference type="Proteomes" id="UP000554235"/>
    </source>
</evidence>
<dbReference type="Pfam" id="PF06985">
    <property type="entry name" value="HET"/>
    <property type="match status" value="1"/>
</dbReference>
<organism evidence="2 3">
    <name type="scientific">Fusarium albosuccineum</name>
    <dbReference type="NCBI Taxonomy" id="1237068"/>
    <lineage>
        <taxon>Eukaryota</taxon>
        <taxon>Fungi</taxon>
        <taxon>Dikarya</taxon>
        <taxon>Ascomycota</taxon>
        <taxon>Pezizomycotina</taxon>
        <taxon>Sordariomycetes</taxon>
        <taxon>Hypocreomycetidae</taxon>
        <taxon>Hypocreales</taxon>
        <taxon>Nectriaceae</taxon>
        <taxon>Fusarium</taxon>
        <taxon>Fusarium decemcellulare species complex</taxon>
    </lineage>
</organism>
<feature type="domain" description="Heterokaryon incompatibility" evidence="1">
    <location>
        <begin position="62"/>
        <end position="206"/>
    </location>
</feature>
<sequence>MDPGAPTFFAEVREWMNNCFNSHDECGQNGLVKLPARLIQISPPGFPEWAKLSDSHGMEGQYCALSYCWGGDQEHKTLSSRFEQYRKELPCERLPKTIIDAFQVARNMNMEYIWIDSLCIIQDDEEDKQREIAKMMDIYRDAQFTISAASASKVGRGFLLDPLESRTGLYYHPLHINKDQIGMAIITPQASHRIEPLNKRGWTLQESLLTPRLLVFTDLMAVLKCQRGFQPNGLVPICRNIFQSRDSQASDAWESWYESLGYVQLPSESFRNCPVLPAPGVLQNDLLHNWHSVVEQYTRRHLTENRDRLPALSAIARAFAPLIYCPYYAGLWDKTMVYDLTWSVDETSCGPRFQSAGPSWSWATCGGKPCVYRFSEDIIRAKIVSCKITPVSQSNPYGEVLAGELVLRGYLQQAWVITGTAFSQLFDKDGNKYPASCFMSDDISSPPLDPLQACKDDHIEAWCLVLMENPGGAWRTGKNKPESNACTMMVLKKVTEEENVYRRIGIADAEAEQPPYWWEDNGQSTIVVI</sequence>
<dbReference type="EMBL" id="JAADYS010000997">
    <property type="protein sequence ID" value="KAF4465683.1"/>
    <property type="molecule type" value="Genomic_DNA"/>
</dbReference>
<dbReference type="AlphaFoldDB" id="A0A8H4LCM1"/>
<evidence type="ECO:0000259" key="1">
    <source>
        <dbReference type="Pfam" id="PF06985"/>
    </source>
</evidence>
<keyword evidence="3" id="KW-1185">Reference proteome</keyword>
<proteinExistence type="predicted"/>
<accession>A0A8H4LCM1</accession>
<dbReference type="Proteomes" id="UP000554235">
    <property type="component" value="Unassembled WGS sequence"/>
</dbReference>
<evidence type="ECO:0000313" key="2">
    <source>
        <dbReference type="EMBL" id="KAF4465683.1"/>
    </source>
</evidence>
<name>A0A8H4LCM1_9HYPO</name>
<dbReference type="PANTHER" id="PTHR33112:SF16">
    <property type="entry name" value="HETEROKARYON INCOMPATIBILITY DOMAIN-CONTAINING PROTEIN"/>
    <property type="match status" value="1"/>
</dbReference>
<reference evidence="2 3" key="1">
    <citation type="submission" date="2020-01" db="EMBL/GenBank/DDBJ databases">
        <title>Identification and distribution of gene clusters putatively required for synthesis of sphingolipid metabolism inhibitors in phylogenetically diverse species of the filamentous fungus Fusarium.</title>
        <authorList>
            <person name="Kim H.-S."/>
            <person name="Busman M."/>
            <person name="Brown D.W."/>
            <person name="Divon H."/>
            <person name="Uhlig S."/>
            <person name="Proctor R.H."/>
        </authorList>
    </citation>
    <scope>NUCLEOTIDE SEQUENCE [LARGE SCALE GENOMIC DNA]</scope>
    <source>
        <strain evidence="2 3">NRRL 20459</strain>
    </source>
</reference>